<dbReference type="SUPFAM" id="SSF55874">
    <property type="entry name" value="ATPase domain of HSP90 chaperone/DNA topoisomerase II/histidine kinase"/>
    <property type="match status" value="1"/>
</dbReference>
<evidence type="ECO:0000313" key="7">
    <source>
        <dbReference type="Proteomes" id="UP000030671"/>
    </source>
</evidence>
<dbReference type="InterPro" id="IPR014721">
    <property type="entry name" value="Ribsml_uS5_D2-typ_fold_subgr"/>
</dbReference>
<evidence type="ECO:0000256" key="2">
    <source>
        <dbReference type="ARBA" id="ARBA00022763"/>
    </source>
</evidence>
<gene>
    <name evidence="6" type="ORF">HETIRDRAFT_381588</name>
</gene>
<feature type="compositionally biased region" description="Polar residues" evidence="3">
    <location>
        <begin position="395"/>
        <end position="407"/>
    </location>
</feature>
<dbReference type="GeneID" id="20672078"/>
<feature type="domain" description="DNA mismatch repair protein S5" evidence="5">
    <location>
        <begin position="223"/>
        <end position="363"/>
    </location>
</feature>
<dbReference type="OrthoDB" id="429932at2759"/>
<dbReference type="InterPro" id="IPR042121">
    <property type="entry name" value="MutL_C_regsub"/>
</dbReference>
<dbReference type="InterPro" id="IPR036890">
    <property type="entry name" value="HATPase_C_sf"/>
</dbReference>
<dbReference type="SUPFAM" id="SSF118116">
    <property type="entry name" value="DNA mismatch repair protein MutL"/>
    <property type="match status" value="1"/>
</dbReference>
<dbReference type="InterPro" id="IPR014762">
    <property type="entry name" value="DNA_mismatch_repair_CS"/>
</dbReference>
<evidence type="ECO:0000256" key="3">
    <source>
        <dbReference type="SAM" id="MobiDB-lite"/>
    </source>
</evidence>
<evidence type="ECO:0000256" key="1">
    <source>
        <dbReference type="ARBA" id="ARBA00006082"/>
    </source>
</evidence>
<dbReference type="SMART" id="SM01340">
    <property type="entry name" value="DNA_mis_repair"/>
    <property type="match status" value="1"/>
</dbReference>
<evidence type="ECO:0000259" key="5">
    <source>
        <dbReference type="SMART" id="SM01340"/>
    </source>
</evidence>
<keyword evidence="2" id="KW-0227">DNA damage</keyword>
<name>W4KGJ5_HETIT</name>
<dbReference type="PANTHER" id="PTHR10073:SF47">
    <property type="entry name" value="DNA MISMATCH REPAIR PROTEIN MLH3"/>
    <property type="match status" value="1"/>
</dbReference>
<dbReference type="Gene3D" id="3.30.565.10">
    <property type="entry name" value="Histidine kinase-like ATPase, C-terminal domain"/>
    <property type="match status" value="1"/>
</dbReference>
<dbReference type="GO" id="GO:0016887">
    <property type="term" value="F:ATP hydrolysis activity"/>
    <property type="evidence" value="ECO:0007669"/>
    <property type="project" value="InterPro"/>
</dbReference>
<dbReference type="PROSITE" id="PS00058">
    <property type="entry name" value="DNA_MISMATCH_REPAIR_1"/>
    <property type="match status" value="1"/>
</dbReference>
<dbReference type="GO" id="GO:0006298">
    <property type="term" value="P:mismatch repair"/>
    <property type="evidence" value="ECO:0007669"/>
    <property type="project" value="InterPro"/>
</dbReference>
<feature type="region of interest" description="Disordered" evidence="3">
    <location>
        <begin position="809"/>
        <end position="837"/>
    </location>
</feature>
<dbReference type="InterPro" id="IPR037198">
    <property type="entry name" value="MutL_C_sf"/>
</dbReference>
<feature type="compositionally biased region" description="Low complexity" evidence="3">
    <location>
        <begin position="809"/>
        <end position="819"/>
    </location>
</feature>
<dbReference type="InterPro" id="IPR013507">
    <property type="entry name" value="DNA_mismatch_S5_2-like"/>
</dbReference>
<dbReference type="KEGG" id="hir:HETIRDRAFT_381588"/>
<dbReference type="InterPro" id="IPR020568">
    <property type="entry name" value="Ribosomal_Su5_D2-typ_SF"/>
</dbReference>
<dbReference type="Gene3D" id="3.30.1370.100">
    <property type="entry name" value="MutL, C-terminal domain, regulatory subdomain"/>
    <property type="match status" value="1"/>
</dbReference>
<sequence>MNHLLEPVRTKLRSSQILTSLPQVISELVQNSLDARANQIEVGVDCEEWECWVKDNGAGISKDGLLTLSKRLEAGRYNTSKAYAPNDHVMDRNFGFRGEALASAADISCVEISTRTPTSKESWTVILKSEQCLYDGPSVRWRRETAGTTVCLRDIFYNLPIRRSTHSSSSKTLSIIRKDIELLALVFPEVCFSLDDIHSARQGRLGEGRIATIPKTSSTLSSFRHIFGKALATHVDEIDVTAGEISIRGFISLDGALSKTHQYLYVNRHPLTPCHLHRKIDDEFANSSFAKHAFDESGKTSLPLSAARRTLRKWDKKPVYVLDLTIPRGDVDNLLEPAKATMQFRNGDIVINFVASVIQSYLVRNAFMSQNSFGVVSTSPAPGPAKRRRVNFPTSLETENTPSTTSWARKHHSVHGKPITDSLSGNTVDQINWTDQITGVTYNIDPRTGNSYVRGKSSDGAGNPERPGSYNRRMLVDTRWLKGKDQGSRIGDKDTPRWVLNALQINDTFTPTEPHIPVVSPNLPPTLNTEGNTFVSLARQSKDLEESQSKRSRFFDSCLQPRIIRRFRRDDLLRTKVIGQLDKKFIVCTIDTPRNSAMSGTSNQTEADISLILVDQHAASERVRVERLLKELCLGFLGTDATGVRCVELAPPKPVLLTKTEAQMLQATPSIRETLRRWGFSFADAPQHEVEEAVYQQVWVKCVPEVVSEKLMTSDEMQRLLKGYLASCEADGVASEPIEGDCEENVDEFLWHKALRSCPRELLDLVNSRACRGAVMFNDSLTLEQCERLIEQLAETVYPFQCAHGRPSLTPLSTTSTRSETVRRGARTDWESFPHGP</sequence>
<proteinExistence type="inferred from homology"/>
<evidence type="ECO:0008006" key="8">
    <source>
        <dbReference type="Google" id="ProtNLM"/>
    </source>
</evidence>
<dbReference type="Proteomes" id="UP000030671">
    <property type="component" value="Unassembled WGS sequence"/>
</dbReference>
<organism evidence="6 7">
    <name type="scientific">Heterobasidion irregulare (strain TC 32-1)</name>
    <dbReference type="NCBI Taxonomy" id="747525"/>
    <lineage>
        <taxon>Eukaryota</taxon>
        <taxon>Fungi</taxon>
        <taxon>Dikarya</taxon>
        <taxon>Basidiomycota</taxon>
        <taxon>Agaricomycotina</taxon>
        <taxon>Agaricomycetes</taxon>
        <taxon>Russulales</taxon>
        <taxon>Bondarzewiaceae</taxon>
        <taxon>Heterobasidion</taxon>
        <taxon>Heterobasidion annosum species complex</taxon>
    </lineage>
</organism>
<dbReference type="InterPro" id="IPR042120">
    <property type="entry name" value="MutL_C_dimsub"/>
</dbReference>
<dbReference type="RefSeq" id="XP_009543884.1">
    <property type="nucleotide sequence ID" value="XM_009545589.1"/>
</dbReference>
<dbReference type="AlphaFoldDB" id="W4KGJ5"/>
<keyword evidence="7" id="KW-1185">Reference proteome</keyword>
<dbReference type="GO" id="GO:0005524">
    <property type="term" value="F:ATP binding"/>
    <property type="evidence" value="ECO:0007669"/>
    <property type="project" value="InterPro"/>
</dbReference>
<dbReference type="GO" id="GO:0061982">
    <property type="term" value="P:meiosis I cell cycle process"/>
    <property type="evidence" value="ECO:0007669"/>
    <property type="project" value="UniProtKB-ARBA"/>
</dbReference>
<dbReference type="Gene3D" id="3.30.1540.20">
    <property type="entry name" value="MutL, C-terminal domain, dimerisation subdomain"/>
    <property type="match status" value="1"/>
</dbReference>
<dbReference type="InterPro" id="IPR038973">
    <property type="entry name" value="MutL/Mlh/Pms-like"/>
</dbReference>
<dbReference type="InParanoid" id="W4KGJ5"/>
<dbReference type="PANTHER" id="PTHR10073">
    <property type="entry name" value="DNA MISMATCH REPAIR PROTEIN MLH, PMS, MUTL"/>
    <property type="match status" value="1"/>
</dbReference>
<feature type="region of interest" description="Disordered" evidence="3">
    <location>
        <begin position="446"/>
        <end position="470"/>
    </location>
</feature>
<dbReference type="STRING" id="747525.W4KGJ5"/>
<comment type="similarity">
    <text evidence="1">Belongs to the DNA mismatch repair MutL/HexB family.</text>
</comment>
<dbReference type="GO" id="GO:0140664">
    <property type="term" value="F:ATP-dependent DNA damage sensor activity"/>
    <property type="evidence" value="ECO:0007669"/>
    <property type="project" value="InterPro"/>
</dbReference>
<dbReference type="SMART" id="SM00853">
    <property type="entry name" value="MutL_C"/>
    <property type="match status" value="1"/>
</dbReference>
<evidence type="ECO:0000313" key="6">
    <source>
        <dbReference type="EMBL" id="ETW84186.1"/>
    </source>
</evidence>
<feature type="compositionally biased region" description="Basic and acidic residues" evidence="3">
    <location>
        <begin position="820"/>
        <end position="837"/>
    </location>
</feature>
<dbReference type="Gene3D" id="3.30.230.10">
    <property type="match status" value="1"/>
</dbReference>
<reference evidence="6 7" key="1">
    <citation type="journal article" date="2012" name="New Phytol.">
        <title>Insight into trade-off between wood decay and parasitism from the genome of a fungal forest pathogen.</title>
        <authorList>
            <person name="Olson A."/>
            <person name="Aerts A."/>
            <person name="Asiegbu F."/>
            <person name="Belbahri L."/>
            <person name="Bouzid O."/>
            <person name="Broberg A."/>
            <person name="Canback B."/>
            <person name="Coutinho P.M."/>
            <person name="Cullen D."/>
            <person name="Dalman K."/>
            <person name="Deflorio G."/>
            <person name="van Diepen L.T."/>
            <person name="Dunand C."/>
            <person name="Duplessis S."/>
            <person name="Durling M."/>
            <person name="Gonthier P."/>
            <person name="Grimwood J."/>
            <person name="Fossdal C.G."/>
            <person name="Hansson D."/>
            <person name="Henrissat B."/>
            <person name="Hietala A."/>
            <person name="Himmelstrand K."/>
            <person name="Hoffmeister D."/>
            <person name="Hogberg N."/>
            <person name="James T.Y."/>
            <person name="Karlsson M."/>
            <person name="Kohler A."/>
            <person name="Kues U."/>
            <person name="Lee Y.H."/>
            <person name="Lin Y.C."/>
            <person name="Lind M."/>
            <person name="Lindquist E."/>
            <person name="Lombard V."/>
            <person name="Lucas S."/>
            <person name="Lunden K."/>
            <person name="Morin E."/>
            <person name="Murat C."/>
            <person name="Park J."/>
            <person name="Raffaello T."/>
            <person name="Rouze P."/>
            <person name="Salamov A."/>
            <person name="Schmutz J."/>
            <person name="Solheim H."/>
            <person name="Stahlberg J."/>
            <person name="Velez H."/>
            <person name="de Vries R.P."/>
            <person name="Wiebenga A."/>
            <person name="Woodward S."/>
            <person name="Yakovlev I."/>
            <person name="Garbelotto M."/>
            <person name="Martin F."/>
            <person name="Grigoriev I.V."/>
            <person name="Stenlid J."/>
        </authorList>
    </citation>
    <scope>NUCLEOTIDE SEQUENCE [LARGE SCALE GENOMIC DNA]</scope>
    <source>
        <strain evidence="6 7">TC 32-1</strain>
    </source>
</reference>
<dbReference type="eggNOG" id="KOG1977">
    <property type="taxonomic scope" value="Eukaryota"/>
</dbReference>
<dbReference type="GO" id="GO:0030983">
    <property type="term" value="F:mismatched DNA binding"/>
    <property type="evidence" value="ECO:0007669"/>
    <property type="project" value="InterPro"/>
</dbReference>
<protein>
    <recommendedName>
        <fullName evidence="8">MutL C-terminal dimerisation domain-containing protein</fullName>
    </recommendedName>
</protein>
<dbReference type="GO" id="GO:0032300">
    <property type="term" value="C:mismatch repair complex"/>
    <property type="evidence" value="ECO:0007669"/>
    <property type="project" value="InterPro"/>
</dbReference>
<feature type="domain" description="MutL C-terminal dimerisation" evidence="4">
    <location>
        <begin position="577"/>
        <end position="781"/>
    </location>
</feature>
<dbReference type="EMBL" id="KI925456">
    <property type="protein sequence ID" value="ETW84186.1"/>
    <property type="molecule type" value="Genomic_DNA"/>
</dbReference>
<dbReference type="Pfam" id="PF13589">
    <property type="entry name" value="HATPase_c_3"/>
    <property type="match status" value="1"/>
</dbReference>
<dbReference type="HOGENOM" id="CLU_005415_1_0_1"/>
<dbReference type="InterPro" id="IPR014790">
    <property type="entry name" value="MutL_C"/>
</dbReference>
<evidence type="ECO:0000259" key="4">
    <source>
        <dbReference type="SMART" id="SM00853"/>
    </source>
</evidence>
<dbReference type="SUPFAM" id="SSF54211">
    <property type="entry name" value="Ribosomal protein S5 domain 2-like"/>
    <property type="match status" value="1"/>
</dbReference>
<accession>W4KGJ5</accession>
<feature type="region of interest" description="Disordered" evidence="3">
    <location>
        <begin position="395"/>
        <end position="421"/>
    </location>
</feature>